<dbReference type="InterPro" id="IPR051013">
    <property type="entry name" value="MBL_superfamily_lactonases"/>
</dbReference>
<keyword evidence="8" id="KW-1185">Reference proteome</keyword>
<evidence type="ECO:0000313" key="8">
    <source>
        <dbReference type="Proteomes" id="UP001168552"/>
    </source>
</evidence>
<reference evidence="7" key="1">
    <citation type="submission" date="2023-06" db="EMBL/GenBank/DDBJ databases">
        <title>Cytophagales bacterium Strain LB-30, isolated from soil.</title>
        <authorList>
            <person name="Liu B."/>
        </authorList>
    </citation>
    <scope>NUCLEOTIDE SEQUENCE</scope>
    <source>
        <strain evidence="7">LB-30</strain>
    </source>
</reference>
<comment type="caution">
    <text evidence="7">The sequence shown here is derived from an EMBL/GenBank/DDBJ whole genome shotgun (WGS) entry which is preliminary data.</text>
</comment>
<evidence type="ECO:0000313" key="7">
    <source>
        <dbReference type="EMBL" id="MDN4165144.1"/>
    </source>
</evidence>
<dbReference type="SMART" id="SM00849">
    <property type="entry name" value="Lactamase_B"/>
    <property type="match status" value="1"/>
</dbReference>
<protein>
    <submittedName>
        <fullName evidence="7">MBL fold metallo-hydrolase</fullName>
    </submittedName>
</protein>
<sequence>MPVSFKVFSSGYCVAGQHHAQRGAKAKKIRFYATWALIQHPQHGNILFDTGYAQRFHTVSATWPEKIYALLTPVTLAPEEEAHFQLSQQGIKPEVIDWIVISHFHADHIAGLADFPNAKFICSDTAWNDVKNTRGIKALKKGFLPALLPSDFENRLHTFSFSDSSEVHPQLGPMVDVFRDKSIQLCSLSGHAKGMIGALLDSSPSVLLASDAAWLKENLEGKLPHPIVRLFFDSWTDFKDSLDKVRAFHKANPEALIIPCHCEATYRHLQTLGYAI</sequence>
<dbReference type="RefSeq" id="WP_320003673.1">
    <property type="nucleotide sequence ID" value="NZ_JAUHJS010000003.1"/>
</dbReference>
<evidence type="ECO:0000256" key="2">
    <source>
        <dbReference type="ARBA" id="ARBA00007749"/>
    </source>
</evidence>
<feature type="domain" description="Metallo-beta-lactamase" evidence="6">
    <location>
        <begin position="32"/>
        <end position="261"/>
    </location>
</feature>
<evidence type="ECO:0000256" key="1">
    <source>
        <dbReference type="ARBA" id="ARBA00001947"/>
    </source>
</evidence>
<dbReference type="Proteomes" id="UP001168552">
    <property type="component" value="Unassembled WGS sequence"/>
</dbReference>
<dbReference type="PANTHER" id="PTHR42978">
    <property type="entry name" value="QUORUM-QUENCHING LACTONASE YTNP-RELATED-RELATED"/>
    <property type="match status" value="1"/>
</dbReference>
<keyword evidence="3" id="KW-0479">Metal-binding</keyword>
<organism evidence="7 8">
    <name type="scientific">Shiella aurantiaca</name>
    <dbReference type="NCBI Taxonomy" id="3058365"/>
    <lineage>
        <taxon>Bacteria</taxon>
        <taxon>Pseudomonadati</taxon>
        <taxon>Bacteroidota</taxon>
        <taxon>Cytophagia</taxon>
        <taxon>Cytophagales</taxon>
        <taxon>Shiellaceae</taxon>
        <taxon>Shiella</taxon>
    </lineage>
</organism>
<dbReference type="InterPro" id="IPR036866">
    <property type="entry name" value="RibonucZ/Hydroxyglut_hydro"/>
</dbReference>
<dbReference type="EMBL" id="JAUHJS010000003">
    <property type="protein sequence ID" value="MDN4165144.1"/>
    <property type="molecule type" value="Genomic_DNA"/>
</dbReference>
<name>A0ABT8F4H2_9BACT</name>
<dbReference type="Gene3D" id="3.60.15.10">
    <property type="entry name" value="Ribonuclease Z/Hydroxyacylglutathione hydrolase-like"/>
    <property type="match status" value="1"/>
</dbReference>
<dbReference type="CDD" id="cd07730">
    <property type="entry name" value="metallo-hydrolase-like_MBL-fold"/>
    <property type="match status" value="1"/>
</dbReference>
<dbReference type="InterPro" id="IPR001279">
    <property type="entry name" value="Metallo-B-lactamas"/>
</dbReference>
<dbReference type="PANTHER" id="PTHR42978:SF2">
    <property type="entry name" value="102 KBASES UNSTABLE REGION: FROM 1 TO 119443"/>
    <property type="match status" value="1"/>
</dbReference>
<keyword evidence="4" id="KW-0378">Hydrolase</keyword>
<dbReference type="Pfam" id="PF00753">
    <property type="entry name" value="Lactamase_B"/>
    <property type="match status" value="1"/>
</dbReference>
<evidence type="ECO:0000259" key="6">
    <source>
        <dbReference type="SMART" id="SM00849"/>
    </source>
</evidence>
<comment type="similarity">
    <text evidence="2">Belongs to the metallo-beta-lactamase superfamily.</text>
</comment>
<evidence type="ECO:0000256" key="3">
    <source>
        <dbReference type="ARBA" id="ARBA00022723"/>
    </source>
</evidence>
<evidence type="ECO:0000256" key="4">
    <source>
        <dbReference type="ARBA" id="ARBA00022801"/>
    </source>
</evidence>
<gene>
    <name evidence="7" type="ORF">QWY31_06505</name>
</gene>
<dbReference type="SUPFAM" id="SSF56281">
    <property type="entry name" value="Metallo-hydrolase/oxidoreductase"/>
    <property type="match status" value="1"/>
</dbReference>
<comment type="cofactor">
    <cofactor evidence="1">
        <name>Zn(2+)</name>
        <dbReference type="ChEBI" id="CHEBI:29105"/>
    </cofactor>
</comment>
<accession>A0ABT8F4H2</accession>
<keyword evidence="5" id="KW-0862">Zinc</keyword>
<proteinExistence type="inferred from homology"/>
<evidence type="ECO:0000256" key="5">
    <source>
        <dbReference type="ARBA" id="ARBA00022833"/>
    </source>
</evidence>